<dbReference type="Proteomes" id="UP000447545">
    <property type="component" value="Unassembled WGS sequence"/>
</dbReference>
<protein>
    <recommendedName>
        <fullName evidence="1">HTH luxR-type domain-containing protein</fullName>
    </recommendedName>
</protein>
<name>A0A7K1GEM9_9FLAO</name>
<gene>
    <name evidence="2" type="ORF">F1003_05215</name>
</gene>
<reference evidence="2 3" key="1">
    <citation type="submission" date="2019-11" db="EMBL/GenBank/DDBJ databases">
        <title>Winogradskyella ouciana sp. nov., isolated from the hadal seawater of the Mariana Trench.</title>
        <authorList>
            <person name="Liu R."/>
        </authorList>
    </citation>
    <scope>NUCLEOTIDE SEQUENCE [LARGE SCALE GENOMIC DNA]</scope>
    <source>
        <strain evidence="2 3">ZXX205</strain>
    </source>
</reference>
<dbReference type="SUPFAM" id="SSF46894">
    <property type="entry name" value="C-terminal effector domain of the bipartite response regulators"/>
    <property type="match status" value="1"/>
</dbReference>
<dbReference type="GO" id="GO:0003677">
    <property type="term" value="F:DNA binding"/>
    <property type="evidence" value="ECO:0007669"/>
    <property type="project" value="InterPro"/>
</dbReference>
<evidence type="ECO:0000259" key="1">
    <source>
        <dbReference type="Pfam" id="PF00196"/>
    </source>
</evidence>
<dbReference type="RefSeq" id="WP_155088162.1">
    <property type="nucleotide sequence ID" value="NZ_WJYA01000004.1"/>
</dbReference>
<evidence type="ECO:0000313" key="3">
    <source>
        <dbReference type="Proteomes" id="UP000447545"/>
    </source>
</evidence>
<dbReference type="AlphaFoldDB" id="A0A7K1GEM9"/>
<dbReference type="GO" id="GO:0006355">
    <property type="term" value="P:regulation of DNA-templated transcription"/>
    <property type="evidence" value="ECO:0007669"/>
    <property type="project" value="InterPro"/>
</dbReference>
<organism evidence="2 3">
    <name type="scientific">Winogradskyella ouciana</name>
    <dbReference type="NCBI Taxonomy" id="2608631"/>
    <lineage>
        <taxon>Bacteria</taxon>
        <taxon>Pseudomonadati</taxon>
        <taxon>Bacteroidota</taxon>
        <taxon>Flavobacteriia</taxon>
        <taxon>Flavobacteriales</taxon>
        <taxon>Flavobacteriaceae</taxon>
        <taxon>Winogradskyella</taxon>
    </lineage>
</organism>
<dbReference type="Gene3D" id="1.10.10.10">
    <property type="entry name" value="Winged helix-like DNA-binding domain superfamily/Winged helix DNA-binding domain"/>
    <property type="match status" value="1"/>
</dbReference>
<dbReference type="InterPro" id="IPR000792">
    <property type="entry name" value="Tscrpt_reg_LuxR_C"/>
</dbReference>
<evidence type="ECO:0000313" key="2">
    <source>
        <dbReference type="EMBL" id="MTE26329.1"/>
    </source>
</evidence>
<dbReference type="InterPro" id="IPR036388">
    <property type="entry name" value="WH-like_DNA-bd_sf"/>
</dbReference>
<comment type="caution">
    <text evidence="2">The sequence shown here is derived from an EMBL/GenBank/DDBJ whole genome shotgun (WGS) entry which is preliminary data.</text>
</comment>
<proteinExistence type="predicted"/>
<dbReference type="InterPro" id="IPR016032">
    <property type="entry name" value="Sig_transdc_resp-reg_C-effctor"/>
</dbReference>
<dbReference type="Pfam" id="PF00196">
    <property type="entry name" value="GerE"/>
    <property type="match status" value="1"/>
</dbReference>
<sequence length="48" mass="5541">MQALSDRHIQIIQGIIDGLSYKMIADKYLISIDTVRDHIKKTNDENLI</sequence>
<keyword evidence="3" id="KW-1185">Reference proteome</keyword>
<dbReference type="EMBL" id="WJYA01000004">
    <property type="protein sequence ID" value="MTE26329.1"/>
    <property type="molecule type" value="Genomic_DNA"/>
</dbReference>
<feature type="domain" description="HTH luxR-type" evidence="1">
    <location>
        <begin position="3"/>
        <end position="41"/>
    </location>
</feature>
<accession>A0A7K1GEM9</accession>